<organism evidence="1 2">
    <name type="scientific">Cylicostephanus goldi</name>
    <name type="common">Nematode worm</name>
    <dbReference type="NCBI Taxonomy" id="71465"/>
    <lineage>
        <taxon>Eukaryota</taxon>
        <taxon>Metazoa</taxon>
        <taxon>Ecdysozoa</taxon>
        <taxon>Nematoda</taxon>
        <taxon>Chromadorea</taxon>
        <taxon>Rhabditida</taxon>
        <taxon>Rhabditina</taxon>
        <taxon>Rhabditomorpha</taxon>
        <taxon>Strongyloidea</taxon>
        <taxon>Strongylidae</taxon>
        <taxon>Cylicostephanus</taxon>
    </lineage>
</organism>
<evidence type="ECO:0000313" key="2">
    <source>
        <dbReference type="Proteomes" id="UP000271889"/>
    </source>
</evidence>
<protein>
    <submittedName>
        <fullName evidence="1">Uncharacterized protein</fullName>
    </submittedName>
</protein>
<reference evidence="1 2" key="1">
    <citation type="submission" date="2018-11" db="EMBL/GenBank/DDBJ databases">
        <authorList>
            <consortium name="Pathogen Informatics"/>
        </authorList>
    </citation>
    <scope>NUCLEOTIDE SEQUENCE [LARGE SCALE GENOMIC DNA]</scope>
</reference>
<name>A0A3P6RST3_CYLGO</name>
<dbReference type="AlphaFoldDB" id="A0A3P6RST3"/>
<accession>A0A3P6RST3</accession>
<sequence length="91" mass="10925">MFCWRVSPIFSIFADRYYIIFRFCYIIYRRGEEKSKDLRTDFDSLKEFKFPPGVEAFLRHKGRFNDKSMYEQIHSMTNCSGMDAVLEQVGI</sequence>
<keyword evidence="2" id="KW-1185">Reference proteome</keyword>
<dbReference type="Proteomes" id="UP000271889">
    <property type="component" value="Unassembled WGS sequence"/>
</dbReference>
<gene>
    <name evidence="1" type="ORF">CGOC_LOCUS4134</name>
</gene>
<dbReference type="EMBL" id="UYRV01011034">
    <property type="protein sequence ID" value="VDK57870.1"/>
    <property type="molecule type" value="Genomic_DNA"/>
</dbReference>
<proteinExistence type="predicted"/>
<evidence type="ECO:0000313" key="1">
    <source>
        <dbReference type="EMBL" id="VDK57870.1"/>
    </source>
</evidence>